<dbReference type="EMBL" id="ANIN01000002">
    <property type="protein sequence ID" value="ELA08601.1"/>
    <property type="molecule type" value="Genomic_DNA"/>
</dbReference>
<dbReference type="PROSITE" id="PS51257">
    <property type="entry name" value="PROKAR_LIPOPROTEIN"/>
    <property type="match status" value="1"/>
</dbReference>
<dbReference type="PANTHER" id="PTHR43461">
    <property type="entry name" value="TRANSMEMBRANE PROTEIN 256"/>
    <property type="match status" value="1"/>
</dbReference>
<dbReference type="GO" id="GO:0005886">
    <property type="term" value="C:plasma membrane"/>
    <property type="evidence" value="ECO:0007669"/>
    <property type="project" value="TreeGrafter"/>
</dbReference>
<evidence type="ECO:0000256" key="6">
    <source>
        <dbReference type="SAM" id="Phobius"/>
    </source>
</evidence>
<dbReference type="InterPro" id="IPR006696">
    <property type="entry name" value="DUF423"/>
</dbReference>
<evidence type="ECO:0000256" key="2">
    <source>
        <dbReference type="ARBA" id="ARBA00009694"/>
    </source>
</evidence>
<feature type="transmembrane region" description="Helical" evidence="6">
    <location>
        <begin position="95"/>
        <end position="118"/>
    </location>
</feature>
<dbReference type="RefSeq" id="WP_009502159.1">
    <property type="nucleotide sequence ID" value="NZ_ANIN01000002.1"/>
</dbReference>
<dbReference type="PATRIC" id="fig|1230338.3.peg.1839"/>
<comment type="similarity">
    <text evidence="2">Belongs to the UPF0382 family.</text>
</comment>
<feature type="transmembrane region" description="Helical" evidence="6">
    <location>
        <begin position="7"/>
        <end position="26"/>
    </location>
</feature>
<evidence type="ECO:0000256" key="3">
    <source>
        <dbReference type="ARBA" id="ARBA00022692"/>
    </source>
</evidence>
<dbReference type="Pfam" id="PF04241">
    <property type="entry name" value="DUF423"/>
    <property type="match status" value="1"/>
</dbReference>
<organism evidence="7 8">
    <name type="scientific">Moraxella macacae 0408225</name>
    <dbReference type="NCBI Taxonomy" id="1230338"/>
    <lineage>
        <taxon>Bacteria</taxon>
        <taxon>Pseudomonadati</taxon>
        <taxon>Pseudomonadota</taxon>
        <taxon>Gammaproteobacteria</taxon>
        <taxon>Moraxellales</taxon>
        <taxon>Moraxellaceae</taxon>
        <taxon>Moraxella</taxon>
    </lineage>
</organism>
<feature type="transmembrane region" description="Helical" evidence="6">
    <location>
        <begin position="70"/>
        <end position="89"/>
    </location>
</feature>
<gene>
    <name evidence="7" type="ORF">MOMA_08566</name>
</gene>
<keyword evidence="8" id="KW-1185">Reference proteome</keyword>
<dbReference type="PANTHER" id="PTHR43461:SF1">
    <property type="entry name" value="TRANSMEMBRANE PROTEIN 256"/>
    <property type="match status" value="1"/>
</dbReference>
<comment type="subcellular location">
    <subcellularLocation>
        <location evidence="1">Membrane</location>
        <topology evidence="1">Multi-pass membrane protein</topology>
    </subcellularLocation>
</comment>
<dbReference type="STRING" id="1230338.MOMA_08566"/>
<name>L2F774_9GAMM</name>
<dbReference type="eggNOG" id="COG2363">
    <property type="taxonomic scope" value="Bacteria"/>
</dbReference>
<proteinExistence type="inferred from homology"/>
<keyword evidence="5 6" id="KW-0472">Membrane</keyword>
<accession>L2F774</accession>
<evidence type="ECO:0000313" key="7">
    <source>
        <dbReference type="EMBL" id="ELA08601.1"/>
    </source>
</evidence>
<comment type="caution">
    <text evidence="7">The sequence shown here is derived from an EMBL/GenBank/DDBJ whole genome shotgun (WGS) entry which is preliminary data.</text>
</comment>
<protein>
    <recommendedName>
        <fullName evidence="9">DUF423 domain-containing protein</fullName>
    </recommendedName>
</protein>
<evidence type="ECO:0000256" key="5">
    <source>
        <dbReference type="ARBA" id="ARBA00023136"/>
    </source>
</evidence>
<keyword evidence="4 6" id="KW-1133">Transmembrane helix</keyword>
<keyword evidence="3 6" id="KW-0812">Transmembrane</keyword>
<feature type="transmembrane region" description="Helical" evidence="6">
    <location>
        <begin position="46"/>
        <end position="63"/>
    </location>
</feature>
<sequence length="130" mass="14277">MNKINWTSIACINMAVAIGCGAFGAHYLKTTLSTEQLAWWHTGTDYLFYQALGLLIVSTLIRQNLTMQKIALVMQIGSVVFSGSLYLMALGLPRWLGAITPLGGSLMLLAWVWLAVVLHKKSSTHKLKAL</sequence>
<dbReference type="Proteomes" id="UP000023795">
    <property type="component" value="Unassembled WGS sequence"/>
</dbReference>
<dbReference type="OrthoDB" id="9802121at2"/>
<evidence type="ECO:0000256" key="4">
    <source>
        <dbReference type="ARBA" id="ARBA00022989"/>
    </source>
</evidence>
<evidence type="ECO:0000256" key="1">
    <source>
        <dbReference type="ARBA" id="ARBA00004141"/>
    </source>
</evidence>
<evidence type="ECO:0008006" key="9">
    <source>
        <dbReference type="Google" id="ProtNLM"/>
    </source>
</evidence>
<dbReference type="AlphaFoldDB" id="L2F774"/>
<evidence type="ECO:0000313" key="8">
    <source>
        <dbReference type="Proteomes" id="UP000023795"/>
    </source>
</evidence>
<reference evidence="7 8" key="1">
    <citation type="journal article" date="2013" name="Genome Announc.">
        <title>Genome Sequence of Moraxella macacae 0408225, a Novel Bacterial Species Isolated from a Cynomolgus Macaque with Epistaxis.</title>
        <authorList>
            <person name="Ladner J.T."/>
            <person name="Whitehouse C.A."/>
            <person name="Koroleva G.I."/>
            <person name="Palacios G.F."/>
        </authorList>
    </citation>
    <scope>NUCLEOTIDE SEQUENCE [LARGE SCALE GENOMIC DNA]</scope>
    <source>
        <strain evidence="7 8">0408225</strain>
    </source>
</reference>